<protein>
    <submittedName>
        <fullName evidence="7">PLP-dependent aminotransferase family protein</fullName>
    </submittedName>
</protein>
<dbReference type="InterPro" id="IPR015424">
    <property type="entry name" value="PyrdxlP-dep_Trfase"/>
</dbReference>
<organism evidence="7 8">
    <name type="scientific">Pelosinus baikalensis</name>
    <dbReference type="NCBI Taxonomy" id="2892015"/>
    <lineage>
        <taxon>Bacteria</taxon>
        <taxon>Bacillati</taxon>
        <taxon>Bacillota</taxon>
        <taxon>Negativicutes</taxon>
        <taxon>Selenomonadales</taxon>
        <taxon>Sporomusaceae</taxon>
        <taxon>Pelosinus</taxon>
    </lineage>
</organism>
<evidence type="ECO:0000259" key="6">
    <source>
        <dbReference type="PROSITE" id="PS50949"/>
    </source>
</evidence>
<dbReference type="InterPro" id="IPR000524">
    <property type="entry name" value="Tscrpt_reg_HTH_GntR"/>
</dbReference>
<keyword evidence="2" id="KW-0663">Pyridoxal phosphate</keyword>
<keyword evidence="3" id="KW-0805">Transcription regulation</keyword>
<dbReference type="SUPFAM" id="SSF46785">
    <property type="entry name" value="Winged helix' DNA-binding domain"/>
    <property type="match status" value="1"/>
</dbReference>
<evidence type="ECO:0000313" key="7">
    <source>
        <dbReference type="EMBL" id="MCC5463991.1"/>
    </source>
</evidence>
<comment type="caution">
    <text evidence="7">The sequence shown here is derived from an EMBL/GenBank/DDBJ whole genome shotgun (WGS) entry which is preliminary data.</text>
</comment>
<dbReference type="PROSITE" id="PS50949">
    <property type="entry name" value="HTH_GNTR"/>
    <property type="match status" value="1"/>
</dbReference>
<keyword evidence="7" id="KW-0808">Transferase</keyword>
<proteinExistence type="inferred from homology"/>
<evidence type="ECO:0000256" key="1">
    <source>
        <dbReference type="ARBA" id="ARBA00005384"/>
    </source>
</evidence>
<reference evidence="7" key="1">
    <citation type="submission" date="2021-11" db="EMBL/GenBank/DDBJ databases">
        <title>Description of a new species Pelosinus isolated from the bottom sediments of Lake Baikal.</title>
        <authorList>
            <person name="Zakharyuk A."/>
        </authorList>
    </citation>
    <scope>NUCLEOTIDE SEQUENCE</scope>
    <source>
        <strain evidence="7">Bkl1</strain>
    </source>
</reference>
<dbReference type="SMART" id="SM00345">
    <property type="entry name" value="HTH_GNTR"/>
    <property type="match status" value="1"/>
</dbReference>
<dbReference type="PANTHER" id="PTHR46577:SF1">
    <property type="entry name" value="HTH-TYPE TRANSCRIPTIONAL REGULATORY PROTEIN GABR"/>
    <property type="match status" value="1"/>
</dbReference>
<dbReference type="CDD" id="cd07377">
    <property type="entry name" value="WHTH_GntR"/>
    <property type="match status" value="1"/>
</dbReference>
<dbReference type="RefSeq" id="WP_229533516.1">
    <property type="nucleotide sequence ID" value="NZ_JAJHJB010000001.1"/>
</dbReference>
<dbReference type="Proteomes" id="UP001165492">
    <property type="component" value="Unassembled WGS sequence"/>
</dbReference>
<evidence type="ECO:0000256" key="3">
    <source>
        <dbReference type="ARBA" id="ARBA00023015"/>
    </source>
</evidence>
<dbReference type="SUPFAM" id="SSF53383">
    <property type="entry name" value="PLP-dependent transferases"/>
    <property type="match status" value="1"/>
</dbReference>
<dbReference type="Gene3D" id="1.10.10.10">
    <property type="entry name" value="Winged helix-like DNA-binding domain superfamily/Winged helix DNA-binding domain"/>
    <property type="match status" value="1"/>
</dbReference>
<evidence type="ECO:0000256" key="5">
    <source>
        <dbReference type="ARBA" id="ARBA00023163"/>
    </source>
</evidence>
<dbReference type="Pfam" id="PF00392">
    <property type="entry name" value="GntR"/>
    <property type="match status" value="1"/>
</dbReference>
<evidence type="ECO:0000313" key="8">
    <source>
        <dbReference type="Proteomes" id="UP001165492"/>
    </source>
</evidence>
<dbReference type="PANTHER" id="PTHR46577">
    <property type="entry name" value="HTH-TYPE TRANSCRIPTIONAL REGULATORY PROTEIN GABR"/>
    <property type="match status" value="1"/>
</dbReference>
<dbReference type="InterPro" id="IPR036390">
    <property type="entry name" value="WH_DNA-bd_sf"/>
</dbReference>
<evidence type="ECO:0000256" key="2">
    <source>
        <dbReference type="ARBA" id="ARBA00022898"/>
    </source>
</evidence>
<sequence length="448" mass="52166">MNTIYVRIAMDIEKSIQVGDYQLHKKLPSVRDLSEKYSCSQGTVIKAYETLKNKHLIYSLPQSGYYIVENVIKTENIDTAIVDFSTGNLLMRDMHIPDLNHCLNRATDIYQDLSLSHTVYGVESLRKLSVKYLADFQVFTPMNNVFINLGIQPALSILAQMPFPNGKNAILIEQPTYKYFIDFLKFSGAQVLGIRRDEQGIDLNRLEELFKKEPIKFFYTVPRNHNPLGTTYPKAQRKAIAELAARYDVYIVEDDYFGDISFDPKYDPIYAYGDHHHHIYLKNFSKILPWIRVGIVVIPTDLLNIFTEHTRFSYYYSYFSASLISQATLEIYIRSNILKKHVQSIKKELSERLKCLDNNFRNLATYNIECIGGKTGYYSYLKLPDYINENRFIENLKKRHILIAGGSNYSFYIDNSWREKGIRLSIARTNKAAINKGFEIIYEELKRR</sequence>
<dbReference type="GO" id="GO:0008483">
    <property type="term" value="F:transaminase activity"/>
    <property type="evidence" value="ECO:0007669"/>
    <property type="project" value="UniProtKB-KW"/>
</dbReference>
<keyword evidence="8" id="KW-1185">Reference proteome</keyword>
<keyword evidence="5" id="KW-0804">Transcription</keyword>
<dbReference type="CDD" id="cd00609">
    <property type="entry name" value="AAT_like"/>
    <property type="match status" value="1"/>
</dbReference>
<keyword evidence="4" id="KW-0238">DNA-binding</keyword>
<dbReference type="EMBL" id="JAJHJB010000001">
    <property type="protein sequence ID" value="MCC5463991.1"/>
    <property type="molecule type" value="Genomic_DNA"/>
</dbReference>
<keyword evidence="7" id="KW-0032">Aminotransferase</keyword>
<name>A0ABS8HMY7_9FIRM</name>
<evidence type="ECO:0000256" key="4">
    <source>
        <dbReference type="ARBA" id="ARBA00023125"/>
    </source>
</evidence>
<dbReference type="InterPro" id="IPR004839">
    <property type="entry name" value="Aminotransferase_I/II_large"/>
</dbReference>
<accession>A0ABS8HMY7</accession>
<comment type="similarity">
    <text evidence="1">In the C-terminal section; belongs to the class-I pyridoxal-phosphate-dependent aminotransferase family.</text>
</comment>
<dbReference type="InterPro" id="IPR015421">
    <property type="entry name" value="PyrdxlP-dep_Trfase_major"/>
</dbReference>
<gene>
    <name evidence="7" type="ORF">LMF89_01285</name>
</gene>
<dbReference type="Pfam" id="PF00155">
    <property type="entry name" value="Aminotran_1_2"/>
    <property type="match status" value="1"/>
</dbReference>
<dbReference type="Gene3D" id="3.40.640.10">
    <property type="entry name" value="Type I PLP-dependent aspartate aminotransferase-like (Major domain)"/>
    <property type="match status" value="1"/>
</dbReference>
<feature type="domain" description="HTH gntR-type" evidence="6">
    <location>
        <begin position="2"/>
        <end position="70"/>
    </location>
</feature>
<dbReference type="InterPro" id="IPR036388">
    <property type="entry name" value="WH-like_DNA-bd_sf"/>
</dbReference>
<dbReference type="InterPro" id="IPR051446">
    <property type="entry name" value="HTH_trans_reg/aminotransferase"/>
</dbReference>